<evidence type="ECO:0000313" key="4">
    <source>
        <dbReference type="Proteomes" id="UP000660975"/>
    </source>
</evidence>
<reference evidence="1 3" key="2">
    <citation type="submission" date="2020-02" db="EMBL/GenBank/DDBJ databases">
        <title>Whole genome shotgun sequence of Streptomyces gougerotii NBRC 13043.</title>
        <authorList>
            <person name="Ichikawa N."/>
            <person name="Komaki H."/>
            <person name="Tamura T."/>
        </authorList>
    </citation>
    <scope>NUCLEOTIDE SEQUENCE [LARGE SCALE GENOMIC DNA]</scope>
    <source>
        <strain evidence="1 3">NBRC 13043</strain>
    </source>
</reference>
<proteinExistence type="predicted"/>
<sequence>MGSLKRPPALAVGQRVRFEGQVRGVLEVTAQAAVLEDAETPHRVVALIDLFETADFKILFQPERMPLPPSGLLETFDPEVMKRALWWEGHILEVLHGLPPGAEPGRGRVTDRARR</sequence>
<reference evidence="2" key="1">
    <citation type="journal article" date="2014" name="Int. J. Syst. Evol. Microbiol.">
        <title>Complete genome sequence of Corynebacterium casei LMG S-19264T (=DSM 44701T), isolated from a smear-ripened cheese.</title>
        <authorList>
            <consortium name="US DOE Joint Genome Institute (JGI-PGF)"/>
            <person name="Walter F."/>
            <person name="Albersmeier A."/>
            <person name="Kalinowski J."/>
            <person name="Ruckert C."/>
        </authorList>
    </citation>
    <scope>NUCLEOTIDE SEQUENCE</scope>
    <source>
        <strain evidence="2">JCM 4136</strain>
    </source>
</reference>
<dbReference type="Proteomes" id="UP000660975">
    <property type="component" value="Unassembled WGS sequence"/>
</dbReference>
<organism evidence="2 4">
    <name type="scientific">Streptomyces gougerotii</name>
    <dbReference type="NCBI Taxonomy" id="53448"/>
    <lineage>
        <taxon>Bacteria</taxon>
        <taxon>Bacillati</taxon>
        <taxon>Actinomycetota</taxon>
        <taxon>Actinomycetes</taxon>
        <taxon>Kitasatosporales</taxon>
        <taxon>Streptomycetaceae</taxon>
        <taxon>Streptomyces</taxon>
        <taxon>Streptomyces diastaticus group</taxon>
    </lineage>
</organism>
<evidence type="ECO:0000313" key="2">
    <source>
        <dbReference type="EMBL" id="GGU91978.1"/>
    </source>
</evidence>
<dbReference type="RefSeq" id="WP_229842600.1">
    <property type="nucleotide sequence ID" value="NZ_BMSC01000027.1"/>
</dbReference>
<dbReference type="EMBL" id="BLLO01000031">
    <property type="protein sequence ID" value="GFH81538.1"/>
    <property type="molecule type" value="Genomic_DNA"/>
</dbReference>
<dbReference type="EMBL" id="BMSC01000027">
    <property type="protein sequence ID" value="GGU91978.1"/>
    <property type="molecule type" value="Genomic_DNA"/>
</dbReference>
<name>A0A8H9HXH6_9ACTN</name>
<comment type="caution">
    <text evidence="2">The sequence shown here is derived from an EMBL/GenBank/DDBJ whole genome shotgun (WGS) entry which is preliminary data.</text>
</comment>
<evidence type="ECO:0000313" key="1">
    <source>
        <dbReference type="EMBL" id="GFH81538.1"/>
    </source>
</evidence>
<dbReference type="Proteomes" id="UP000480804">
    <property type="component" value="Unassembled WGS sequence"/>
</dbReference>
<evidence type="ECO:0000313" key="3">
    <source>
        <dbReference type="Proteomes" id="UP000480804"/>
    </source>
</evidence>
<protein>
    <submittedName>
        <fullName evidence="2">Uncharacterized protein</fullName>
    </submittedName>
</protein>
<reference evidence="2" key="3">
    <citation type="submission" date="2020-09" db="EMBL/GenBank/DDBJ databases">
        <authorList>
            <person name="Sun Q."/>
            <person name="Ohkuma M."/>
        </authorList>
    </citation>
    <scope>NUCLEOTIDE SEQUENCE</scope>
    <source>
        <strain evidence="2">JCM 4136</strain>
    </source>
</reference>
<dbReference type="AlphaFoldDB" id="A0A8H9HXH6"/>
<accession>A0A8H9HXH6</accession>
<gene>
    <name evidence="2" type="ORF">GCM10010227_54100</name>
    <name evidence="1" type="ORF">Sgou_62080</name>
</gene>
<keyword evidence="3" id="KW-1185">Reference proteome</keyword>